<dbReference type="Proteomes" id="UP000655094">
    <property type="component" value="Unassembled WGS sequence"/>
</dbReference>
<gene>
    <name evidence="1" type="ORF">KPZU09_17640</name>
</gene>
<reference evidence="1" key="1">
    <citation type="submission" date="2020-10" db="EMBL/GenBank/DDBJ databases">
        <title>Genome Sequence of ESBL Producing Zambian Clinical Strains.</title>
        <authorList>
            <person name="Shawa M."/>
            <person name="Furuta Y."/>
            <person name="Simbotwe M."/>
            <person name="Mulenga E."/>
            <person name="Mubanga M."/>
            <person name="Mulenga G."/>
            <person name="Kaile C."/>
            <person name="Zorigt T."/>
            <person name="Hang'ombe B."/>
            <person name="Higashi H."/>
        </authorList>
    </citation>
    <scope>NUCLEOTIDE SEQUENCE</scope>
    <source>
        <strain evidence="1">Zam_UTH_09</strain>
    </source>
</reference>
<name>A0A919HR94_KLEPN</name>
<dbReference type="EMBL" id="BNFF01000001">
    <property type="protein sequence ID" value="GHK52028.1"/>
    <property type="molecule type" value="Genomic_DNA"/>
</dbReference>
<protein>
    <submittedName>
        <fullName evidence="1">Uncharacterized protein</fullName>
    </submittedName>
</protein>
<dbReference type="AlphaFoldDB" id="A0A919HR94"/>
<comment type="caution">
    <text evidence="1">The sequence shown here is derived from an EMBL/GenBank/DDBJ whole genome shotgun (WGS) entry which is preliminary data.</text>
</comment>
<evidence type="ECO:0000313" key="2">
    <source>
        <dbReference type="Proteomes" id="UP000655094"/>
    </source>
</evidence>
<evidence type="ECO:0000313" key="1">
    <source>
        <dbReference type="EMBL" id="GHK52028.1"/>
    </source>
</evidence>
<accession>A0A919HR94</accession>
<sequence>MLRAPGQSQPFITQAIEAAPADADNIKPLFFIEAKQRGAYEALAEA</sequence>
<organism evidence="1 2">
    <name type="scientific">Klebsiella pneumoniae</name>
    <dbReference type="NCBI Taxonomy" id="573"/>
    <lineage>
        <taxon>Bacteria</taxon>
        <taxon>Pseudomonadati</taxon>
        <taxon>Pseudomonadota</taxon>
        <taxon>Gammaproteobacteria</taxon>
        <taxon>Enterobacterales</taxon>
        <taxon>Enterobacteriaceae</taxon>
        <taxon>Klebsiella/Raoultella group</taxon>
        <taxon>Klebsiella</taxon>
        <taxon>Klebsiella pneumoniae complex</taxon>
    </lineage>
</organism>
<proteinExistence type="predicted"/>